<keyword evidence="3" id="KW-1185">Reference proteome</keyword>
<proteinExistence type="predicted"/>
<reference evidence="2" key="1">
    <citation type="journal article" date="2022" name="IScience">
        <title>Evolution of zygomycete secretomes and the origins of terrestrial fungal ecologies.</title>
        <authorList>
            <person name="Chang Y."/>
            <person name="Wang Y."/>
            <person name="Mondo S."/>
            <person name="Ahrendt S."/>
            <person name="Andreopoulos W."/>
            <person name="Barry K."/>
            <person name="Beard J."/>
            <person name="Benny G.L."/>
            <person name="Blankenship S."/>
            <person name="Bonito G."/>
            <person name="Cuomo C."/>
            <person name="Desiro A."/>
            <person name="Gervers K.A."/>
            <person name="Hundley H."/>
            <person name="Kuo A."/>
            <person name="LaButti K."/>
            <person name="Lang B.F."/>
            <person name="Lipzen A."/>
            <person name="O'Donnell K."/>
            <person name="Pangilinan J."/>
            <person name="Reynolds N."/>
            <person name="Sandor L."/>
            <person name="Smith M.E."/>
            <person name="Tsang A."/>
            <person name="Grigoriev I.V."/>
            <person name="Stajich J.E."/>
            <person name="Spatafora J.W."/>
        </authorList>
    </citation>
    <scope>NUCLEOTIDE SEQUENCE</scope>
    <source>
        <strain evidence="2">RSA 2281</strain>
    </source>
</reference>
<evidence type="ECO:0000256" key="1">
    <source>
        <dbReference type="SAM" id="MobiDB-lite"/>
    </source>
</evidence>
<dbReference type="EMBL" id="JAIXMP010000001">
    <property type="protein sequence ID" value="KAI9278676.1"/>
    <property type="molecule type" value="Genomic_DNA"/>
</dbReference>
<organism evidence="2 3">
    <name type="scientific">Phascolomyces articulosus</name>
    <dbReference type="NCBI Taxonomy" id="60185"/>
    <lineage>
        <taxon>Eukaryota</taxon>
        <taxon>Fungi</taxon>
        <taxon>Fungi incertae sedis</taxon>
        <taxon>Mucoromycota</taxon>
        <taxon>Mucoromycotina</taxon>
        <taxon>Mucoromycetes</taxon>
        <taxon>Mucorales</taxon>
        <taxon>Lichtheimiaceae</taxon>
        <taxon>Phascolomyces</taxon>
    </lineage>
</organism>
<dbReference type="AlphaFoldDB" id="A0AAD5KCY8"/>
<feature type="compositionally biased region" description="Basic and acidic residues" evidence="1">
    <location>
        <begin position="165"/>
        <end position="177"/>
    </location>
</feature>
<accession>A0AAD5KCY8</accession>
<protein>
    <submittedName>
        <fullName evidence="2">Uncharacterized protein</fullName>
    </submittedName>
</protein>
<evidence type="ECO:0000313" key="2">
    <source>
        <dbReference type="EMBL" id="KAI9278676.1"/>
    </source>
</evidence>
<gene>
    <name evidence="2" type="ORF">BDA99DRAFT_531421</name>
</gene>
<reference evidence="2" key="2">
    <citation type="submission" date="2023-02" db="EMBL/GenBank/DDBJ databases">
        <authorList>
            <consortium name="DOE Joint Genome Institute"/>
            <person name="Mondo S.J."/>
            <person name="Chang Y."/>
            <person name="Wang Y."/>
            <person name="Ahrendt S."/>
            <person name="Andreopoulos W."/>
            <person name="Barry K."/>
            <person name="Beard J."/>
            <person name="Benny G.L."/>
            <person name="Blankenship S."/>
            <person name="Bonito G."/>
            <person name="Cuomo C."/>
            <person name="Desiro A."/>
            <person name="Gervers K.A."/>
            <person name="Hundley H."/>
            <person name="Kuo A."/>
            <person name="LaButti K."/>
            <person name="Lang B.F."/>
            <person name="Lipzen A."/>
            <person name="O'Donnell K."/>
            <person name="Pangilinan J."/>
            <person name="Reynolds N."/>
            <person name="Sandor L."/>
            <person name="Smith M.W."/>
            <person name="Tsang A."/>
            <person name="Grigoriev I.V."/>
            <person name="Stajich J.E."/>
            <person name="Spatafora J.W."/>
        </authorList>
    </citation>
    <scope>NUCLEOTIDE SEQUENCE</scope>
    <source>
        <strain evidence="2">RSA 2281</strain>
    </source>
</reference>
<name>A0AAD5KCY8_9FUNG</name>
<comment type="caution">
    <text evidence="2">The sequence shown here is derived from an EMBL/GenBank/DDBJ whole genome shotgun (WGS) entry which is preliminary data.</text>
</comment>
<feature type="region of interest" description="Disordered" evidence="1">
    <location>
        <begin position="165"/>
        <end position="185"/>
    </location>
</feature>
<dbReference type="Proteomes" id="UP001209540">
    <property type="component" value="Unassembled WGS sequence"/>
</dbReference>
<sequence>MSDVPQFSCMDSVYIKQARISVSFPKKKPFLNGLYGNFILPATTRQDLNIPCGVLAGSAKDWSDRHATIQCYFSGTSMTLKNGKIFYNVLLSCLNTIKENGVSNVPTEYAFRLETCYKHILNNEIQQLYNDNLLIFKMKKVKERAIITGAVLSQKGAEKVAQEIEDQKNSGKERHDGPVNILDSDYNPNPNEFESIMEQEEDGQGGECVLLRESYPAIGSTKSTDIGLSSTNELSQENYNLAHSFYRYKAAVVQNDKEGILTFESNIHKILLKACFKHSDLLVVIGLFDPKHILNKTYNYIIDQAAYEYENKEFMDELKEISKSLKLAGIS</sequence>
<evidence type="ECO:0000313" key="3">
    <source>
        <dbReference type="Proteomes" id="UP001209540"/>
    </source>
</evidence>